<evidence type="ECO:0008006" key="3">
    <source>
        <dbReference type="Google" id="ProtNLM"/>
    </source>
</evidence>
<sequence>MVPFKHTFLIRDPLRSANSVRRYFMGFFQFDGEPEDFDVYEGNPLLDTKVFPPNPCHDVWKYVKENIDPNPVVIDADDLQNFPEQIFKKYCEAVDIPFHAKYLQWEESNQFARNFNGCLELTVLGITLRHHEAAFTSSCFKTIKTAKPKIEDLTPDGQRYVLENQDGYNEMYESRLRPEL</sequence>
<name>A0A9Q1HBH9_HOLLE</name>
<organism evidence="1 2">
    <name type="scientific">Holothuria leucospilota</name>
    <name type="common">Black long sea cucumber</name>
    <name type="synonym">Mertensiothuria leucospilota</name>
    <dbReference type="NCBI Taxonomy" id="206669"/>
    <lineage>
        <taxon>Eukaryota</taxon>
        <taxon>Metazoa</taxon>
        <taxon>Echinodermata</taxon>
        <taxon>Eleutherozoa</taxon>
        <taxon>Echinozoa</taxon>
        <taxon>Holothuroidea</taxon>
        <taxon>Aspidochirotacea</taxon>
        <taxon>Aspidochirotida</taxon>
        <taxon>Holothuriidae</taxon>
        <taxon>Holothuria</taxon>
    </lineage>
</organism>
<dbReference type="OrthoDB" id="416710at2759"/>
<proteinExistence type="predicted"/>
<dbReference type="Proteomes" id="UP001152320">
    <property type="component" value="Chromosome 6"/>
</dbReference>
<dbReference type="Gene3D" id="3.40.50.300">
    <property type="entry name" value="P-loop containing nucleotide triphosphate hydrolases"/>
    <property type="match status" value="1"/>
</dbReference>
<comment type="caution">
    <text evidence="1">The sequence shown here is derived from an EMBL/GenBank/DDBJ whole genome shotgun (WGS) entry which is preliminary data.</text>
</comment>
<dbReference type="SUPFAM" id="SSF52540">
    <property type="entry name" value="P-loop containing nucleoside triphosphate hydrolases"/>
    <property type="match status" value="1"/>
</dbReference>
<evidence type="ECO:0000313" key="2">
    <source>
        <dbReference type="Proteomes" id="UP001152320"/>
    </source>
</evidence>
<dbReference type="AlphaFoldDB" id="A0A9Q1HBH9"/>
<gene>
    <name evidence="1" type="ORF">HOLleu_14166</name>
</gene>
<dbReference type="InterPro" id="IPR053226">
    <property type="entry name" value="Pyrrolopyrazine_biosynth_F"/>
</dbReference>
<evidence type="ECO:0000313" key="1">
    <source>
        <dbReference type="EMBL" id="KAJ8039989.1"/>
    </source>
</evidence>
<accession>A0A9Q1HBH9</accession>
<dbReference type="PANTHER" id="PTHR48419">
    <property type="entry name" value="SULFOTRANSFERASE DOMAIN-CONTAINING PROTEIN"/>
    <property type="match status" value="1"/>
</dbReference>
<reference evidence="1" key="1">
    <citation type="submission" date="2021-10" db="EMBL/GenBank/DDBJ databases">
        <title>Tropical sea cucumber genome reveals ecological adaptation and Cuvierian tubules defense mechanism.</title>
        <authorList>
            <person name="Chen T."/>
        </authorList>
    </citation>
    <scope>NUCLEOTIDE SEQUENCE</scope>
    <source>
        <strain evidence="1">Nanhai2018</strain>
        <tissue evidence="1">Muscle</tissue>
    </source>
</reference>
<protein>
    <recommendedName>
        <fullName evidence="3">Sulfotransferase</fullName>
    </recommendedName>
</protein>
<dbReference type="PANTHER" id="PTHR48419:SF1">
    <property type="entry name" value="SULFOTRANSFERASE DOMAIN-CONTAINING PROTEIN"/>
    <property type="match status" value="1"/>
</dbReference>
<dbReference type="EMBL" id="JAIZAY010000006">
    <property type="protein sequence ID" value="KAJ8039989.1"/>
    <property type="molecule type" value="Genomic_DNA"/>
</dbReference>
<dbReference type="InterPro" id="IPR027417">
    <property type="entry name" value="P-loop_NTPase"/>
</dbReference>
<keyword evidence="2" id="KW-1185">Reference proteome</keyword>